<organism evidence="3 4">
    <name type="scientific">Kineothrix alysoides</name>
    <dbReference type="NCBI Taxonomy" id="1469948"/>
    <lineage>
        <taxon>Bacteria</taxon>
        <taxon>Bacillati</taxon>
        <taxon>Bacillota</taxon>
        <taxon>Clostridia</taxon>
        <taxon>Lachnospirales</taxon>
        <taxon>Lachnospiraceae</taxon>
        <taxon>Kineothrix</taxon>
    </lineage>
</organism>
<evidence type="ECO:0000256" key="2">
    <source>
        <dbReference type="SAM" id="Phobius"/>
    </source>
</evidence>
<feature type="transmembrane region" description="Helical" evidence="2">
    <location>
        <begin position="88"/>
        <end position="110"/>
    </location>
</feature>
<keyword evidence="2" id="KW-0812">Transmembrane</keyword>
<dbReference type="Pfam" id="PF06898">
    <property type="entry name" value="YqfD"/>
    <property type="match status" value="1"/>
</dbReference>
<proteinExistence type="predicted"/>
<dbReference type="OrthoDB" id="1640349at2"/>
<protein>
    <recommendedName>
        <fullName evidence="5">Sporulation protein YqfD</fullName>
    </recommendedName>
</protein>
<keyword evidence="4" id="KW-1185">Reference proteome</keyword>
<reference evidence="3 4" key="1">
    <citation type="submission" date="2019-03" db="EMBL/GenBank/DDBJ databases">
        <title>Genomic Encyclopedia of Type Strains, Phase IV (KMG-IV): sequencing the most valuable type-strain genomes for metagenomic binning, comparative biology and taxonomic classification.</title>
        <authorList>
            <person name="Goeker M."/>
        </authorList>
    </citation>
    <scope>NUCLEOTIDE SEQUENCE [LARGE SCALE GENOMIC DNA]</scope>
    <source>
        <strain evidence="3 4">DSM 100556</strain>
    </source>
</reference>
<comment type="caution">
    <text evidence="3">The sequence shown here is derived from an EMBL/GenBank/DDBJ whole genome shotgun (WGS) entry which is preliminary data.</text>
</comment>
<evidence type="ECO:0008006" key="5">
    <source>
        <dbReference type="Google" id="ProtNLM"/>
    </source>
</evidence>
<sequence>MLQLIQYLKGYVCIKVWGYSPERFMNLCSNHDIFLWNIVNHGEYYTMCITVSGFRMLKSIVKKTGTRVAIQKRCGLPFFVPKMKKRKIFLFGLLGSIAFWIWMSTFIWAVDLNGNHTITDDVFFDFLKVNNVYVGMKRKNVDIEELEKKIRQDFGIVTWTSAKIEGTRLEIQIKENDVDMKVKNEEADNNQFGSDLVAENDGVIVSMVTRKGIPKVAVQAEIKAGDILVSGSVPVYNEDATIKKYQYYNADADIFIQRTLEEKEELPLTYDQKNYTGEVKKEYFLSVLTKDMVFRIGKVKYVKYDKVTDKKQVKLLENFYLPLYYGSSINREYEIEKNIYEKEEIKSIFSEKLEKFIGSLEEKGVQIIEKNVTISKKNKKWQMDMNFQVVEKTGKSVPIVPEAAPPQDETSGGETLNEVSE</sequence>
<name>A0A4R1R390_9FIRM</name>
<dbReference type="STRING" id="1469948.GCA_000732725_00986"/>
<dbReference type="InterPro" id="IPR010690">
    <property type="entry name" value="YqfD"/>
</dbReference>
<dbReference type="AlphaFoldDB" id="A0A4R1R390"/>
<dbReference type="RefSeq" id="WP_081905873.1">
    <property type="nucleotide sequence ID" value="NZ_JPNB01000001.1"/>
</dbReference>
<evidence type="ECO:0000313" key="3">
    <source>
        <dbReference type="EMBL" id="TCL59884.1"/>
    </source>
</evidence>
<dbReference type="Proteomes" id="UP000295718">
    <property type="component" value="Unassembled WGS sequence"/>
</dbReference>
<accession>A0A4R1R390</accession>
<feature type="compositionally biased region" description="Polar residues" evidence="1">
    <location>
        <begin position="408"/>
        <end position="421"/>
    </location>
</feature>
<evidence type="ECO:0000313" key="4">
    <source>
        <dbReference type="Proteomes" id="UP000295718"/>
    </source>
</evidence>
<feature type="region of interest" description="Disordered" evidence="1">
    <location>
        <begin position="397"/>
        <end position="421"/>
    </location>
</feature>
<evidence type="ECO:0000256" key="1">
    <source>
        <dbReference type="SAM" id="MobiDB-lite"/>
    </source>
</evidence>
<keyword evidence="2" id="KW-0472">Membrane</keyword>
<keyword evidence="2" id="KW-1133">Transmembrane helix</keyword>
<gene>
    <name evidence="3" type="ORF">EDD76_10373</name>
</gene>
<dbReference type="EMBL" id="SLUO01000003">
    <property type="protein sequence ID" value="TCL59884.1"/>
    <property type="molecule type" value="Genomic_DNA"/>
</dbReference>